<evidence type="ECO:0000313" key="2">
    <source>
        <dbReference type="Proteomes" id="UP000095280"/>
    </source>
</evidence>
<keyword evidence="2" id="KW-1185">Reference proteome</keyword>
<dbReference type="WBParaSite" id="maker-unitig_29924-snap-gene-0.1-mRNA-1">
    <property type="protein sequence ID" value="maker-unitig_29924-snap-gene-0.1-mRNA-1"/>
    <property type="gene ID" value="maker-unitig_29924-snap-gene-0.1"/>
</dbReference>
<accession>A0A1I8FDS2</accession>
<dbReference type="Proteomes" id="UP000095280">
    <property type="component" value="Unplaced"/>
</dbReference>
<feature type="compositionally biased region" description="Basic residues" evidence="1">
    <location>
        <begin position="163"/>
        <end position="175"/>
    </location>
</feature>
<feature type="region of interest" description="Disordered" evidence="1">
    <location>
        <begin position="52"/>
        <end position="71"/>
    </location>
</feature>
<sequence length="617" mass="66714">DCPGVVYPGLATPEADLVLRDASFALNKLRSRSYTPIAAGPGVCGRMHLASSQRVRSGPSTGASSNSWPASACQTLKKKKKSGEPDLACVAKMLLNDFQRAPAHYAQPARQPSSVPDFLPSFLSLMQHSGADVEQQQPTEGAEQEPTEGARAVATPQWEQRRLTKLAKAKLRKAKASGTAGAAAAGQRRHNSRERRRGGARSAGLRRDTLYRVNHSAMTQTLEQLLEEAEGLVTQLHAKCDADLPQLSRAGLCRSCARLGSRLAVRQASAPRKPGQPSWPPPSSWPGHGRLGAPSFPRQLDTPCRPSTAPTDVPPRFYTSNERQNALLTAVEHSRARTGSAIGMPAGGGGAALSDSILASKRAAPLLPEVAAARGGSGTYAGALESHTPGRPGQRATRARISLRPGYAPRCRWGKLGDPALVDFFWALIDRVGSAAPRCARISARARARRRFNGTRPRRLALEHLEASYGRHLSDKRLPKETGQGRLGGVRLATGALIRAAFAGACPDRRPGCSKMARWTADRWRLRPRLGLARSCPTVDPYRRLLMLPDGALRCCRLSWRPWPRSVEDFLIAALSQIAWNGRFDRLSLGALQRQLKPKSTAEAALSGAWQQPLLFS</sequence>
<feature type="region of interest" description="Disordered" evidence="1">
    <location>
        <begin position="129"/>
        <end position="207"/>
    </location>
</feature>
<feature type="compositionally biased region" description="Basic residues" evidence="1">
    <location>
        <begin position="187"/>
        <end position="199"/>
    </location>
</feature>
<dbReference type="AlphaFoldDB" id="A0A1I8FDS2"/>
<evidence type="ECO:0000256" key="1">
    <source>
        <dbReference type="SAM" id="MobiDB-lite"/>
    </source>
</evidence>
<evidence type="ECO:0000313" key="3">
    <source>
        <dbReference type="WBParaSite" id="maker-unitig_29924-snap-gene-0.1-mRNA-1"/>
    </source>
</evidence>
<feature type="compositionally biased region" description="Low complexity" evidence="1">
    <location>
        <begin position="176"/>
        <end position="186"/>
    </location>
</feature>
<reference evidence="3" key="1">
    <citation type="submission" date="2016-11" db="UniProtKB">
        <authorList>
            <consortium name="WormBaseParasite"/>
        </authorList>
    </citation>
    <scope>IDENTIFICATION</scope>
</reference>
<organism evidence="2 3">
    <name type="scientific">Macrostomum lignano</name>
    <dbReference type="NCBI Taxonomy" id="282301"/>
    <lineage>
        <taxon>Eukaryota</taxon>
        <taxon>Metazoa</taxon>
        <taxon>Spiralia</taxon>
        <taxon>Lophotrochozoa</taxon>
        <taxon>Platyhelminthes</taxon>
        <taxon>Rhabditophora</taxon>
        <taxon>Macrostomorpha</taxon>
        <taxon>Macrostomida</taxon>
        <taxon>Macrostomidae</taxon>
        <taxon>Macrostomum</taxon>
    </lineage>
</organism>
<feature type="region of interest" description="Disordered" evidence="1">
    <location>
        <begin position="266"/>
        <end position="318"/>
    </location>
</feature>
<protein>
    <submittedName>
        <fullName evidence="3">Reverse transcriptase domain-containing protein</fullName>
    </submittedName>
</protein>
<name>A0A1I8FDS2_9PLAT</name>
<proteinExistence type="predicted"/>